<dbReference type="Proteomes" id="UP001321582">
    <property type="component" value="Plasmid pHIC"/>
</dbReference>
<evidence type="ECO:0000313" key="4">
    <source>
        <dbReference type="Proteomes" id="UP001321582"/>
    </source>
</evidence>
<dbReference type="SUPFAM" id="SSF53850">
    <property type="entry name" value="Periplasmic binding protein-like II"/>
    <property type="match status" value="1"/>
</dbReference>
<gene>
    <name evidence="3" type="ORF">HLVA_21270</name>
</gene>
<reference evidence="3 4" key="1">
    <citation type="submission" date="2022-11" db="EMBL/GenBank/DDBJ databases">
        <title>Haliovirga abyssi gen. nov., sp. nov., a mesophilic fermentative bacterium isolated from the Iheya North hydrothermal field and the proposal of Haliovirgaceae fam. nov.</title>
        <authorList>
            <person name="Miyazaki U."/>
            <person name="Tame A."/>
            <person name="Miyazaki J."/>
            <person name="Takai K."/>
            <person name="Sawayama S."/>
            <person name="Kitajima M."/>
            <person name="Okamoto A."/>
            <person name="Nakagawa S."/>
        </authorList>
    </citation>
    <scope>NUCLEOTIDE SEQUENCE [LARGE SCALE GENOMIC DNA]</scope>
    <source>
        <strain evidence="3 4">IC12</strain>
        <plasmid evidence="3 4">pHIC</plasmid>
    </source>
</reference>
<geneLocation type="plasmid" evidence="3 4">
    <name>pHIC</name>
</geneLocation>
<evidence type="ECO:0000256" key="1">
    <source>
        <dbReference type="ARBA" id="ARBA00022729"/>
    </source>
</evidence>
<dbReference type="Pfam" id="PF00497">
    <property type="entry name" value="SBP_bac_3"/>
    <property type="match status" value="1"/>
</dbReference>
<evidence type="ECO:0000313" key="3">
    <source>
        <dbReference type="EMBL" id="BDU51558.1"/>
    </source>
</evidence>
<proteinExistence type="predicted"/>
<keyword evidence="1" id="KW-0732">Signal</keyword>
<dbReference type="PANTHER" id="PTHR35936">
    <property type="entry name" value="MEMBRANE-BOUND LYTIC MUREIN TRANSGLYCOSYLASE F"/>
    <property type="match status" value="1"/>
</dbReference>
<dbReference type="RefSeq" id="WP_307905640.1">
    <property type="nucleotide sequence ID" value="NZ_AP027060.1"/>
</dbReference>
<name>A0AAU9DA90_9FUSO</name>
<dbReference type="SMART" id="SM00062">
    <property type="entry name" value="PBPb"/>
    <property type="match status" value="1"/>
</dbReference>
<dbReference type="AlphaFoldDB" id="A0AAU9DA90"/>
<protein>
    <submittedName>
        <fullName evidence="3">Glutamine transporter substrate-binding protein</fullName>
    </submittedName>
</protein>
<organism evidence="3 4">
    <name type="scientific">Haliovirga abyssi</name>
    <dbReference type="NCBI Taxonomy" id="2996794"/>
    <lineage>
        <taxon>Bacteria</taxon>
        <taxon>Fusobacteriati</taxon>
        <taxon>Fusobacteriota</taxon>
        <taxon>Fusobacteriia</taxon>
        <taxon>Fusobacteriales</taxon>
        <taxon>Haliovirgaceae</taxon>
        <taxon>Haliovirga</taxon>
    </lineage>
</organism>
<dbReference type="PANTHER" id="PTHR35936:SF25">
    <property type="entry name" value="ABC TRANSPORTER SUBSTRATE-BINDING PROTEIN"/>
    <property type="match status" value="1"/>
</dbReference>
<dbReference type="InterPro" id="IPR001638">
    <property type="entry name" value="Solute-binding_3/MltF_N"/>
</dbReference>
<feature type="domain" description="Solute-binding protein family 3/N-terminal" evidence="2">
    <location>
        <begin position="27"/>
        <end position="257"/>
    </location>
</feature>
<keyword evidence="4" id="KW-1185">Reference proteome</keyword>
<keyword evidence="3" id="KW-0614">Plasmid</keyword>
<dbReference type="EMBL" id="AP027060">
    <property type="protein sequence ID" value="BDU51558.1"/>
    <property type="molecule type" value="Genomic_DNA"/>
</dbReference>
<accession>A0AAU9DA90</accession>
<dbReference type="KEGG" id="haby:HLVA_21270"/>
<sequence length="264" mass="30728">MKYSLKKIIIITALCFSIFQLSFARDFIIAGIPEAPLRFHDSTGKPTGIDVDIISYIMDKMGIKYKILLVNSSTRLLALSKAGKYDIVFTYSYNKDRNKYLYYPKESHVTITWNFFILRKNEGKIKYNSFEDLRGYYIGATKGFSYTPEFWEAASKGILTLDTVVKNKLQMRKLLGGRIDLLPYNTNAALYEAHVGGFSDKITYLKKPLKKRDYFNTFPRKSDYPNMENIKKKYDEILRKMKEDGTLVKIYAKYGIKYSPKIKK</sequence>
<dbReference type="Gene3D" id="3.40.190.10">
    <property type="entry name" value="Periplasmic binding protein-like II"/>
    <property type="match status" value="2"/>
</dbReference>
<evidence type="ECO:0000259" key="2">
    <source>
        <dbReference type="SMART" id="SM00062"/>
    </source>
</evidence>